<evidence type="ECO:0000313" key="2">
    <source>
        <dbReference type="EMBL" id="AOR22668.1"/>
    </source>
</evidence>
<evidence type="ECO:0000259" key="1">
    <source>
        <dbReference type="Pfam" id="PF05036"/>
    </source>
</evidence>
<accession>A0A1D7XH29</accession>
<dbReference type="STRING" id="394958.BGI42_02625"/>
<dbReference type="RefSeq" id="WP_069678829.1">
    <property type="nucleotide sequence ID" value="NZ_CP017253.2"/>
</dbReference>
<feature type="domain" description="SPOR" evidence="1">
    <location>
        <begin position="65"/>
        <end position="126"/>
    </location>
</feature>
<name>A0A1D7XH29_9CLOT</name>
<proteinExistence type="predicted"/>
<gene>
    <name evidence="2" type="ORF">BGI42_02625</name>
</gene>
<dbReference type="Pfam" id="PF05036">
    <property type="entry name" value="SPOR"/>
    <property type="match status" value="1"/>
</dbReference>
<organism evidence="2 3">
    <name type="scientific">Clostridium taeniosporum</name>
    <dbReference type="NCBI Taxonomy" id="394958"/>
    <lineage>
        <taxon>Bacteria</taxon>
        <taxon>Bacillati</taxon>
        <taxon>Bacillota</taxon>
        <taxon>Clostridia</taxon>
        <taxon>Eubacteriales</taxon>
        <taxon>Clostridiaceae</taxon>
        <taxon>Clostridium</taxon>
    </lineage>
</organism>
<dbReference type="Proteomes" id="UP000094652">
    <property type="component" value="Chromosome"/>
</dbReference>
<dbReference type="OrthoDB" id="1936130at2"/>
<dbReference type="EMBL" id="CP017253">
    <property type="protein sequence ID" value="AOR22668.1"/>
    <property type="molecule type" value="Genomic_DNA"/>
</dbReference>
<sequence>MKYTRYEYKKHGKMKFIFVVLIIGLLSIGAGTYFSKFIFNGHTVIKTFNEQESTKKETLLDQEFIALQFGYYSKKENADTAIKTIPSKYNSYIVEENEHYRVIIGLYSKDDGEKELESLVSQEINAVKINFSISKENLEQNKIAEIISAFLKISNTLEDENVKSVKTADYKAWCSNTIDKENLNEKSNLKEVYDYINDLPDELDKNNIDKYLKYFYERLKNIQ</sequence>
<dbReference type="AlphaFoldDB" id="A0A1D7XH29"/>
<dbReference type="InterPro" id="IPR036680">
    <property type="entry name" value="SPOR-like_sf"/>
</dbReference>
<reference evidence="3" key="1">
    <citation type="submission" date="2016-09" db="EMBL/GenBank/DDBJ databases">
        <title>Genomics of Clostridium taeniosporum, an organism which forms endospores with ribbon-like appendages.</title>
        <authorList>
            <person name="Walker J.R."/>
        </authorList>
    </citation>
    <scope>NUCLEOTIDE SEQUENCE [LARGE SCALE GENOMIC DNA]</scope>
    <source>
        <strain evidence="3">1/k</strain>
    </source>
</reference>
<protein>
    <submittedName>
        <fullName evidence="2">SPOR domain-containing protein</fullName>
    </submittedName>
</protein>
<dbReference type="SUPFAM" id="SSF110997">
    <property type="entry name" value="Sporulation related repeat"/>
    <property type="match status" value="1"/>
</dbReference>
<dbReference type="GO" id="GO:0042834">
    <property type="term" value="F:peptidoglycan binding"/>
    <property type="evidence" value="ECO:0007669"/>
    <property type="project" value="InterPro"/>
</dbReference>
<evidence type="ECO:0000313" key="3">
    <source>
        <dbReference type="Proteomes" id="UP000094652"/>
    </source>
</evidence>
<dbReference type="InterPro" id="IPR007730">
    <property type="entry name" value="SPOR-like_dom"/>
</dbReference>
<keyword evidence="3" id="KW-1185">Reference proteome</keyword>
<dbReference type="KEGG" id="ctae:BGI42_02625"/>